<protein>
    <recommendedName>
        <fullName evidence="12 13">Replicative DNA helicase</fullName>
        <ecNumber evidence="12 13">5.6.2.3</ecNumber>
    </recommendedName>
</protein>
<dbReference type="Proteomes" id="UP000002231">
    <property type="component" value="Chromosome"/>
</dbReference>
<dbReference type="AlphaFoldDB" id="E0TJG0"/>
<evidence type="ECO:0000256" key="2">
    <source>
        <dbReference type="ARBA" id="ARBA00022515"/>
    </source>
</evidence>
<evidence type="ECO:0000256" key="6">
    <source>
        <dbReference type="ARBA" id="ARBA00022806"/>
    </source>
</evidence>
<comment type="similarity">
    <text evidence="1 13">Belongs to the helicase family. DnaB subfamily.</text>
</comment>
<dbReference type="GO" id="GO:0003677">
    <property type="term" value="F:DNA binding"/>
    <property type="evidence" value="ECO:0007669"/>
    <property type="project" value="UniProtKB-UniRule"/>
</dbReference>
<keyword evidence="7 13" id="KW-0067">ATP-binding</keyword>
<keyword evidence="3 13" id="KW-0235">DNA replication</keyword>
<evidence type="ECO:0000256" key="1">
    <source>
        <dbReference type="ARBA" id="ARBA00008428"/>
    </source>
</evidence>
<dbReference type="InterPro" id="IPR036185">
    <property type="entry name" value="DNA_heli_DnaB-like_N_sf"/>
</dbReference>
<keyword evidence="6 13" id="KW-0347">Helicase</keyword>
<evidence type="ECO:0000256" key="14">
    <source>
        <dbReference type="SAM" id="Coils"/>
    </source>
</evidence>
<dbReference type="Pfam" id="PF03796">
    <property type="entry name" value="DnaB_C"/>
    <property type="match status" value="1"/>
</dbReference>
<keyword evidence="4 13" id="KW-0547">Nucleotide-binding</keyword>
<feature type="coiled-coil region" evidence="14">
    <location>
        <begin position="147"/>
        <end position="174"/>
    </location>
</feature>
<evidence type="ECO:0000256" key="7">
    <source>
        <dbReference type="ARBA" id="ARBA00022840"/>
    </source>
</evidence>
<proteinExistence type="inferred from homology"/>
<evidence type="ECO:0000313" key="17">
    <source>
        <dbReference type="Proteomes" id="UP000002231"/>
    </source>
</evidence>
<evidence type="ECO:0000256" key="11">
    <source>
        <dbReference type="ARBA" id="ARBA00048954"/>
    </source>
</evidence>
<dbReference type="PROSITE" id="PS51199">
    <property type="entry name" value="SF4_HELICASE"/>
    <property type="match status" value="1"/>
</dbReference>
<evidence type="ECO:0000256" key="8">
    <source>
        <dbReference type="ARBA" id="ARBA00023125"/>
    </source>
</evidence>
<gene>
    <name evidence="16" type="primary">dnaB</name>
    <name evidence="16" type="ordered locus">SMCARI_121</name>
</gene>
<evidence type="ECO:0000259" key="15">
    <source>
        <dbReference type="PROSITE" id="PS51199"/>
    </source>
</evidence>
<evidence type="ECO:0000256" key="9">
    <source>
        <dbReference type="ARBA" id="ARBA00023235"/>
    </source>
</evidence>
<dbReference type="KEGG" id="sum:SMCARI_121"/>
<dbReference type="GO" id="GO:0005829">
    <property type="term" value="C:cytosol"/>
    <property type="evidence" value="ECO:0007669"/>
    <property type="project" value="TreeGrafter"/>
</dbReference>
<dbReference type="GO" id="GO:0005524">
    <property type="term" value="F:ATP binding"/>
    <property type="evidence" value="ECO:0007669"/>
    <property type="project" value="UniProtKB-UniRule"/>
</dbReference>
<dbReference type="Gene3D" id="1.10.860.10">
    <property type="entry name" value="DNAb Helicase, Chain A"/>
    <property type="match status" value="1"/>
</dbReference>
<evidence type="ECO:0000256" key="5">
    <source>
        <dbReference type="ARBA" id="ARBA00022801"/>
    </source>
</evidence>
<dbReference type="PANTHER" id="PTHR30153:SF2">
    <property type="entry name" value="REPLICATIVE DNA HELICASE"/>
    <property type="match status" value="1"/>
</dbReference>
<dbReference type="InterPro" id="IPR007694">
    <property type="entry name" value="DNA_helicase_DnaB-like_C"/>
</dbReference>
<keyword evidence="14" id="KW-0175">Coiled coil</keyword>
<comment type="function">
    <text evidence="10 13">The main replicative DNA helicase, it participates in initiation and elongation during chromosome replication. Travels ahead of the DNA replisome, separating dsDNA into templates for DNA synthesis. A processive ATP-dependent 5'-3' DNA helicase it has DNA-dependent ATPase activity.</text>
</comment>
<evidence type="ECO:0000256" key="3">
    <source>
        <dbReference type="ARBA" id="ARBA00022705"/>
    </source>
</evidence>
<dbReference type="GO" id="GO:0043139">
    <property type="term" value="F:5'-3' DNA helicase activity"/>
    <property type="evidence" value="ECO:0007669"/>
    <property type="project" value="UniProtKB-EC"/>
</dbReference>
<dbReference type="FunFam" id="1.10.860.10:FF:000001">
    <property type="entry name" value="Replicative DNA helicase"/>
    <property type="match status" value="1"/>
</dbReference>
<organism evidence="16 17">
    <name type="scientific">Karelsulcia muelleri (strain CARI)</name>
    <name type="common">Sulcia muelleri</name>
    <dbReference type="NCBI Taxonomy" id="706194"/>
    <lineage>
        <taxon>Bacteria</taxon>
        <taxon>Pseudomonadati</taxon>
        <taxon>Bacteroidota</taxon>
        <taxon>Flavobacteriia</taxon>
        <taxon>Flavobacteriales</taxon>
        <taxon>Candidatus Karelsulcia</taxon>
    </lineage>
</organism>
<dbReference type="InterPro" id="IPR003593">
    <property type="entry name" value="AAA+_ATPase"/>
</dbReference>
<feature type="domain" description="SF4 helicase" evidence="15">
    <location>
        <begin position="173"/>
        <end position="443"/>
    </location>
</feature>
<dbReference type="GO" id="GO:1990077">
    <property type="term" value="C:primosome complex"/>
    <property type="evidence" value="ECO:0007669"/>
    <property type="project" value="UniProtKB-UniRule"/>
</dbReference>
<keyword evidence="2 13" id="KW-0639">Primosome</keyword>
<evidence type="ECO:0000313" key="16">
    <source>
        <dbReference type="EMBL" id="ADM89937.1"/>
    </source>
</evidence>
<keyword evidence="17" id="KW-1185">Reference proteome</keyword>
<keyword evidence="9" id="KW-0413">Isomerase</keyword>
<keyword evidence="5 13" id="KW-0378">Hydrolase</keyword>
<dbReference type="NCBIfam" id="TIGR00665">
    <property type="entry name" value="DnaB"/>
    <property type="match status" value="1"/>
</dbReference>
<dbReference type="GO" id="GO:0016887">
    <property type="term" value="F:ATP hydrolysis activity"/>
    <property type="evidence" value="ECO:0007669"/>
    <property type="project" value="RHEA"/>
</dbReference>
<dbReference type="Pfam" id="PF00772">
    <property type="entry name" value="DnaB"/>
    <property type="match status" value="1"/>
</dbReference>
<evidence type="ECO:0000256" key="10">
    <source>
        <dbReference type="ARBA" id="ARBA00044932"/>
    </source>
</evidence>
<dbReference type="EMBL" id="CP002163">
    <property type="protein sequence ID" value="ADM89937.1"/>
    <property type="molecule type" value="Genomic_DNA"/>
</dbReference>
<dbReference type="InterPro" id="IPR027417">
    <property type="entry name" value="P-loop_NTPase"/>
</dbReference>
<dbReference type="EC" id="5.6.2.3" evidence="12 13"/>
<sequence length="443" mass="51009">MVKSPPQAIDLEEAVLGALMIDKKVFSSIIDIITPEIFYKNENREIFKVIQKLFNYSKPIDLYTVSNQLKKEGKINFIGGDYYLIKLTQKVISSAHIKYHANIIRQKFILRRLIEISYFIRKNSYKETTDVFDILNYAESQLFNISNNNFKRNYENAKDLIDRAISNIKKLQLNNGLSGIPSGFQTIDNITGGWQKSDLIIIAARPGMGKTSFALSMTRNLVIKYNIPTMIFSLEMSSIQLITRLISSETEISSEKFRKSILSDFEWNKIFIKIKKLKNSPLFIDDTPSLSVFDLRAKCRRMVSQHKIGIIIIDYLQLMTVSNKSINREQEISLISRNLKSIAKELNLPIIAISQLSRAVEIRGGYKRPLLSDLRESGAIEQDADIVSFIYRPDYYGFHYWDNDESTPCKGEAEFIIAKNRNGGLYNLKLNFISNYVKFTEKC</sequence>
<dbReference type="SUPFAM" id="SSF52540">
    <property type="entry name" value="P-loop containing nucleoside triphosphate hydrolases"/>
    <property type="match status" value="1"/>
</dbReference>
<keyword evidence="8 13" id="KW-0238">DNA-binding</keyword>
<name>E0TJG0_KARMC</name>
<dbReference type="PANTHER" id="PTHR30153">
    <property type="entry name" value="REPLICATIVE DNA HELICASE DNAB"/>
    <property type="match status" value="1"/>
</dbReference>
<accession>E0TJG0</accession>
<dbReference type="CDD" id="cd00984">
    <property type="entry name" value="DnaB_C"/>
    <property type="match status" value="1"/>
</dbReference>
<dbReference type="GO" id="GO:0006269">
    <property type="term" value="P:DNA replication, synthesis of primer"/>
    <property type="evidence" value="ECO:0007669"/>
    <property type="project" value="UniProtKB-UniRule"/>
</dbReference>
<dbReference type="InterPro" id="IPR007693">
    <property type="entry name" value="DNA_helicase_DnaB-like_N"/>
</dbReference>
<dbReference type="SUPFAM" id="SSF48024">
    <property type="entry name" value="N-terminal domain of DnaB helicase"/>
    <property type="match status" value="1"/>
</dbReference>
<dbReference type="HOGENOM" id="CLU_005373_0_0_10"/>
<dbReference type="Gene3D" id="3.40.50.300">
    <property type="entry name" value="P-loop containing nucleotide triphosphate hydrolases"/>
    <property type="match status" value="1"/>
</dbReference>
<comment type="catalytic activity">
    <reaction evidence="11 13">
        <text>ATP + H2O = ADP + phosphate + H(+)</text>
        <dbReference type="Rhea" id="RHEA:13065"/>
        <dbReference type="ChEBI" id="CHEBI:15377"/>
        <dbReference type="ChEBI" id="CHEBI:15378"/>
        <dbReference type="ChEBI" id="CHEBI:30616"/>
        <dbReference type="ChEBI" id="CHEBI:43474"/>
        <dbReference type="ChEBI" id="CHEBI:456216"/>
        <dbReference type="EC" id="5.6.2.3"/>
    </reaction>
</comment>
<dbReference type="STRING" id="706194.SMCARI_121"/>
<dbReference type="SMART" id="SM00382">
    <property type="entry name" value="AAA"/>
    <property type="match status" value="1"/>
</dbReference>
<evidence type="ECO:0000256" key="4">
    <source>
        <dbReference type="ARBA" id="ARBA00022741"/>
    </source>
</evidence>
<dbReference type="InterPro" id="IPR016136">
    <property type="entry name" value="DNA_helicase_N/primase_C"/>
</dbReference>
<evidence type="ECO:0000256" key="12">
    <source>
        <dbReference type="NCBIfam" id="TIGR00665"/>
    </source>
</evidence>
<reference evidence="17" key="1">
    <citation type="journal article" date="2010" name="Genome Biol. Evol.">
        <title>Functional convergence in reduced genomes of bacterial symbionts spanning 200 My of evolution.</title>
        <authorList>
            <person name="McCutcheon J.P."/>
            <person name="Moran N.A."/>
        </authorList>
    </citation>
    <scope>NUCLEOTIDE SEQUENCE [LARGE SCALE GENOMIC DNA]</scope>
    <source>
        <strain evidence="17">CARI</strain>
    </source>
</reference>
<evidence type="ECO:0000256" key="13">
    <source>
        <dbReference type="RuleBase" id="RU362085"/>
    </source>
</evidence>
<dbReference type="InterPro" id="IPR007692">
    <property type="entry name" value="DNA_helicase_DnaB"/>
</dbReference>